<dbReference type="PANTHER" id="PTHR39176">
    <property type="entry name" value="PERIPLASMIC PROTEIN-RELATED"/>
    <property type="match status" value="1"/>
</dbReference>
<name>Q9A452_CAUVC</name>
<dbReference type="InterPro" id="IPR009739">
    <property type="entry name" value="LprI-like_N"/>
</dbReference>
<dbReference type="Proteomes" id="UP000001816">
    <property type="component" value="Chromosome"/>
</dbReference>
<sequence>MSRKRSTRRQQASRVGPSGFSAGGEARYSARQGAFTMNPRLVSAWMAAALLGLVASDASAQAAKPAASPKAGAATRSMTALDRCLATPEGQSTYGMIACIGQEVGVQDARLNRAYQAALMRLERPRQKAALQKAQRAWIAFRDADCAAYVDEDWGSLARVEANQCVLDRTRQRAEELERFRTAY</sequence>
<dbReference type="Gene3D" id="1.20.1270.180">
    <property type="match status" value="1"/>
</dbReference>
<proteinExistence type="predicted"/>
<dbReference type="KEGG" id="ccr:CC_2991"/>
<dbReference type="SMR" id="Q9A452"/>
<reference evidence="3 4" key="1">
    <citation type="journal article" date="2001" name="Proc. Natl. Acad. Sci. U.S.A.">
        <title>Complete genome sequence of Caulobacter crescentus.</title>
        <authorList>
            <person name="Nierman W.C."/>
            <person name="Feldblyum T.V."/>
            <person name="Laub M.T."/>
            <person name="Paulsen I.T."/>
            <person name="Nelson K.E."/>
            <person name="Eisen J.A."/>
            <person name="Heidelberg J.F."/>
            <person name="Alley M.R."/>
            <person name="Ohta N."/>
            <person name="Maddock J.R."/>
            <person name="Potocka I."/>
            <person name="Nelson W.C."/>
            <person name="Newton A."/>
            <person name="Stephens C."/>
            <person name="Phadke N.D."/>
            <person name="Ely B."/>
            <person name="DeBoy R.T."/>
            <person name="Dodson R.J."/>
            <person name="Durkin A.S."/>
            <person name="Gwinn M.L."/>
            <person name="Haft D.H."/>
            <person name="Kolonay J.F."/>
            <person name="Smit J."/>
            <person name="Craven M.B."/>
            <person name="Khouri H."/>
            <person name="Shetty J."/>
            <person name="Berry K."/>
            <person name="Utterback T."/>
            <person name="Tran K."/>
            <person name="Wolf A."/>
            <person name="Vamathevan J."/>
            <person name="Ermolaeva M."/>
            <person name="White O."/>
            <person name="Salzberg S.L."/>
            <person name="Venter J.C."/>
            <person name="Shapiro L."/>
            <person name="Fraser C.M."/>
        </authorList>
    </citation>
    <scope>NUCLEOTIDE SEQUENCE [LARGE SCALE GENOMIC DNA]</scope>
    <source>
        <strain evidence="4">ATCC 19089 / CB15</strain>
    </source>
</reference>
<dbReference type="Pfam" id="PF07007">
    <property type="entry name" value="LprI"/>
    <property type="match status" value="1"/>
</dbReference>
<dbReference type="eggNOG" id="COG3755">
    <property type="taxonomic scope" value="Bacteria"/>
</dbReference>
<dbReference type="AlphaFoldDB" id="Q9A452"/>
<organism evidence="3 4">
    <name type="scientific">Caulobacter vibrioides (strain ATCC 19089 / CIP 103742 / CB 15)</name>
    <name type="common">Caulobacter crescentus</name>
    <dbReference type="NCBI Taxonomy" id="190650"/>
    <lineage>
        <taxon>Bacteria</taxon>
        <taxon>Pseudomonadati</taxon>
        <taxon>Pseudomonadota</taxon>
        <taxon>Alphaproteobacteria</taxon>
        <taxon>Caulobacterales</taxon>
        <taxon>Caulobacteraceae</taxon>
        <taxon>Caulobacter</taxon>
    </lineage>
</organism>
<feature type="domain" description="Lysozyme inhibitor LprI-like N-terminal" evidence="2">
    <location>
        <begin position="86"/>
        <end position="177"/>
    </location>
</feature>
<evidence type="ECO:0000259" key="2">
    <source>
        <dbReference type="Pfam" id="PF07007"/>
    </source>
</evidence>
<dbReference type="EMBL" id="AE005673">
    <property type="protein sequence ID" value="AAK24953.1"/>
    <property type="molecule type" value="Genomic_DNA"/>
</dbReference>
<dbReference type="STRING" id="190650.CC_2991"/>
<feature type="region of interest" description="Disordered" evidence="1">
    <location>
        <begin position="1"/>
        <end position="25"/>
    </location>
</feature>
<dbReference type="DNASU" id="943356"/>
<evidence type="ECO:0000313" key="4">
    <source>
        <dbReference type="Proteomes" id="UP000001816"/>
    </source>
</evidence>
<dbReference type="HOGENOM" id="CLU_128596_8_2_5"/>
<keyword evidence="4" id="KW-1185">Reference proteome</keyword>
<dbReference type="PANTHER" id="PTHR39176:SF1">
    <property type="entry name" value="PERIPLASMIC PROTEIN"/>
    <property type="match status" value="1"/>
</dbReference>
<evidence type="ECO:0000256" key="1">
    <source>
        <dbReference type="SAM" id="MobiDB-lite"/>
    </source>
</evidence>
<accession>Q9A452</accession>
<dbReference type="BioCyc" id="CAULO:CC2991-MONOMER"/>
<dbReference type="EnsemblBacteria" id="AAK24953">
    <property type="protein sequence ID" value="AAK24953"/>
    <property type="gene ID" value="CC_2991"/>
</dbReference>
<dbReference type="PIR" id="E87619">
    <property type="entry name" value="E87619"/>
</dbReference>
<evidence type="ECO:0000313" key="3">
    <source>
        <dbReference type="EMBL" id="AAK24953.1"/>
    </source>
</evidence>
<protein>
    <recommendedName>
        <fullName evidence="2">Lysozyme inhibitor LprI-like N-terminal domain-containing protein</fullName>
    </recommendedName>
</protein>
<dbReference type="PATRIC" id="fig|190650.5.peg.2997"/>
<gene>
    <name evidence="3" type="ordered locus">CC_2991</name>
</gene>